<dbReference type="InterPro" id="IPR027359">
    <property type="entry name" value="Volt_channel_dom_sf"/>
</dbReference>
<keyword evidence="3 6" id="KW-1133">Transmembrane helix</keyword>
<organism evidence="8 9">
    <name type="scientific">Clytia hemisphaerica</name>
    <dbReference type="NCBI Taxonomy" id="252671"/>
    <lineage>
        <taxon>Eukaryota</taxon>
        <taxon>Metazoa</taxon>
        <taxon>Cnidaria</taxon>
        <taxon>Hydrozoa</taxon>
        <taxon>Hydroidolina</taxon>
        <taxon>Leptothecata</taxon>
        <taxon>Obeliida</taxon>
        <taxon>Clytiidae</taxon>
        <taxon>Clytia</taxon>
    </lineage>
</organism>
<evidence type="ECO:0000256" key="3">
    <source>
        <dbReference type="ARBA" id="ARBA00022989"/>
    </source>
</evidence>
<feature type="transmembrane region" description="Helical" evidence="6">
    <location>
        <begin position="105"/>
        <end position="124"/>
    </location>
</feature>
<comment type="subcellular location">
    <subcellularLocation>
        <location evidence="1">Membrane</location>
        <topology evidence="1">Multi-pass membrane protein</topology>
    </subcellularLocation>
</comment>
<evidence type="ECO:0000259" key="7">
    <source>
        <dbReference type="Pfam" id="PF00520"/>
    </source>
</evidence>
<dbReference type="OrthoDB" id="416585at2759"/>
<feature type="transmembrane region" description="Helical" evidence="6">
    <location>
        <begin position="144"/>
        <end position="162"/>
    </location>
</feature>
<dbReference type="Gene3D" id="1.20.120.350">
    <property type="entry name" value="Voltage-gated potassium channels. Chain C"/>
    <property type="match status" value="1"/>
</dbReference>
<feature type="region of interest" description="Disordered" evidence="5">
    <location>
        <begin position="412"/>
        <end position="449"/>
    </location>
</feature>
<dbReference type="PANTHER" id="PTHR46923:SF1">
    <property type="entry name" value="CATION CHANNEL SPERM-ASSOCIATED PROTEIN 2"/>
    <property type="match status" value="1"/>
</dbReference>
<accession>A0A7M5XDP3</accession>
<dbReference type="GO" id="GO:0009566">
    <property type="term" value="P:fertilization"/>
    <property type="evidence" value="ECO:0007669"/>
    <property type="project" value="TreeGrafter"/>
</dbReference>
<protein>
    <recommendedName>
        <fullName evidence="7">Ion transport domain-containing protein</fullName>
    </recommendedName>
</protein>
<dbReference type="InterPro" id="IPR005821">
    <property type="entry name" value="Ion_trans_dom"/>
</dbReference>
<dbReference type="RefSeq" id="XP_066932713.1">
    <property type="nucleotide sequence ID" value="XM_067076612.1"/>
</dbReference>
<keyword evidence="2 6" id="KW-0812">Transmembrane</keyword>
<dbReference type="GO" id="GO:0036128">
    <property type="term" value="C:CatSper complex"/>
    <property type="evidence" value="ECO:0007669"/>
    <property type="project" value="InterPro"/>
</dbReference>
<evidence type="ECO:0000256" key="1">
    <source>
        <dbReference type="ARBA" id="ARBA00004141"/>
    </source>
</evidence>
<sequence length="534" mass="61987">MKSDYLEDLTPRAEIFRSKLIEDFQLLASFNNSSSESPKYYSSDLCESQELMDKMLKENPHGLVKFQVYSTKGESTYEDRRLNRVKTKNAIPFGPWAKMIVENQFFQNLMLAIILANSIVLGIQAELTQTEASSYKGLKLVLDIFDYISMLVFILEILLKWVDAFWDFWKNGWNNFDFLVTVMSLVPEMIKLLSGEQTAQLAVVAENLRVFRILRSLKMVSRFAQLRIIVLTILKAFKSMVFISTLLAVFMYIFAVAGTIMFSRQPGDPYPHIEGKFNTLGQSLATLFQLFTLDHWFDVLNELTIVSNDIVSKCYIILWICFGAFVFRNIFAGIMVMNFQNIRADFTTQCNEREMEIQEVSNERLLENELAVQYRRASSIVSGDGRRRSTVLDSIQRTTTIYSNQHLSVIAEDAQSKEEEEVEDNGDNKENDYLPNNENMRTEEEDATKPAWPLHRHSYNKGSEFPESTSWNNAVRLNLKNLSSMNKETLWPRDYLFKYLQLMEALQDNLVERHQLQRLAGELLQERRKQKGTK</sequence>
<keyword evidence="9" id="KW-1185">Reference proteome</keyword>
<dbReference type="EnsemblMetazoa" id="CLYHEMT021593.1">
    <property type="protein sequence ID" value="CLYHEMP021593.1"/>
    <property type="gene ID" value="CLYHEMG021593"/>
</dbReference>
<dbReference type="InterPro" id="IPR028747">
    <property type="entry name" value="CatSper2"/>
</dbReference>
<evidence type="ECO:0000256" key="5">
    <source>
        <dbReference type="SAM" id="MobiDB-lite"/>
    </source>
</evidence>
<evidence type="ECO:0000256" key="6">
    <source>
        <dbReference type="SAM" id="Phobius"/>
    </source>
</evidence>
<dbReference type="GO" id="GO:0048240">
    <property type="term" value="P:sperm capacitation"/>
    <property type="evidence" value="ECO:0007669"/>
    <property type="project" value="TreeGrafter"/>
</dbReference>
<proteinExistence type="predicted"/>
<dbReference type="PANTHER" id="PTHR46923">
    <property type="entry name" value="CATION CHANNEL SPERM-ASSOCIATED PROTEIN 2"/>
    <property type="match status" value="1"/>
</dbReference>
<feature type="transmembrane region" description="Helical" evidence="6">
    <location>
        <begin position="316"/>
        <end position="337"/>
    </location>
</feature>
<dbReference type="Proteomes" id="UP000594262">
    <property type="component" value="Unplaced"/>
</dbReference>
<dbReference type="Pfam" id="PF00520">
    <property type="entry name" value="Ion_trans"/>
    <property type="match status" value="1"/>
</dbReference>
<dbReference type="AlphaFoldDB" id="A0A7M5XDP3"/>
<feature type="domain" description="Ion transport" evidence="7">
    <location>
        <begin position="104"/>
        <end position="344"/>
    </location>
</feature>
<dbReference type="GO" id="GO:0005227">
    <property type="term" value="F:calcium-activated cation channel activity"/>
    <property type="evidence" value="ECO:0007669"/>
    <property type="project" value="InterPro"/>
</dbReference>
<evidence type="ECO:0000313" key="8">
    <source>
        <dbReference type="EnsemblMetazoa" id="CLYHEMP021593.1"/>
    </source>
</evidence>
<reference evidence="8" key="1">
    <citation type="submission" date="2021-01" db="UniProtKB">
        <authorList>
            <consortium name="EnsemblMetazoa"/>
        </authorList>
    </citation>
    <scope>IDENTIFICATION</scope>
</reference>
<keyword evidence="4 6" id="KW-0472">Membrane</keyword>
<dbReference type="Gene3D" id="1.10.287.70">
    <property type="match status" value="1"/>
</dbReference>
<dbReference type="GeneID" id="136820432"/>
<name>A0A7M5XDP3_9CNID</name>
<evidence type="ECO:0000256" key="2">
    <source>
        <dbReference type="ARBA" id="ARBA00022692"/>
    </source>
</evidence>
<feature type="transmembrane region" description="Helical" evidence="6">
    <location>
        <begin position="241"/>
        <end position="262"/>
    </location>
</feature>
<evidence type="ECO:0000256" key="4">
    <source>
        <dbReference type="ARBA" id="ARBA00023136"/>
    </source>
</evidence>
<dbReference type="GO" id="GO:0030317">
    <property type="term" value="P:flagellated sperm motility"/>
    <property type="evidence" value="ECO:0007669"/>
    <property type="project" value="InterPro"/>
</dbReference>
<evidence type="ECO:0000313" key="9">
    <source>
        <dbReference type="Proteomes" id="UP000594262"/>
    </source>
</evidence>
<dbReference type="SUPFAM" id="SSF81324">
    <property type="entry name" value="Voltage-gated potassium channels"/>
    <property type="match status" value="1"/>
</dbReference>